<dbReference type="PANTHER" id="PTHR36115:SF9">
    <property type="entry name" value="LMO1584 PROTEIN"/>
    <property type="match status" value="1"/>
</dbReference>
<evidence type="ECO:0000256" key="5">
    <source>
        <dbReference type="ARBA" id="ARBA00023136"/>
    </source>
</evidence>
<dbReference type="InterPro" id="IPR051791">
    <property type="entry name" value="Pra-immunoreactive"/>
</dbReference>
<dbReference type="Proteomes" id="UP000734271">
    <property type="component" value="Unassembled WGS sequence"/>
</dbReference>
<comment type="caution">
    <text evidence="8">The sequence shown here is derived from an EMBL/GenBank/DDBJ whole genome shotgun (WGS) entry which is preliminary data.</text>
</comment>
<sequence length="194" mass="22252">MSKKSKIKIEEDTKTEYFIKRVFAYMIDWYISAVFLNLAIRLSLIFTGLGDEYGALVTRSNKADAIIIVMSLIIAFIYYVLIPYTSKTTSTIMNKVMKFEIVNMDGSKPSLLTLTKRYFLGCFLLQGILYSPFNTIIQTIFQHINHSGTKSFDIILASAMTLIIAYSSYMALKDKNTHQTVQDKISNTYVRKRK</sequence>
<dbReference type="RefSeq" id="WP_223418674.1">
    <property type="nucleotide sequence ID" value="NZ_JAIPME010000002.1"/>
</dbReference>
<evidence type="ECO:0000256" key="3">
    <source>
        <dbReference type="ARBA" id="ARBA00022692"/>
    </source>
</evidence>
<keyword evidence="2" id="KW-1003">Cell membrane</keyword>
<evidence type="ECO:0000313" key="9">
    <source>
        <dbReference type="Proteomes" id="UP000734271"/>
    </source>
</evidence>
<comment type="subcellular location">
    <subcellularLocation>
        <location evidence="1">Cell membrane</location>
        <topology evidence="1">Multi-pass membrane protein</topology>
    </subcellularLocation>
</comment>
<feature type="transmembrane region" description="Helical" evidence="6">
    <location>
        <begin position="118"/>
        <end position="140"/>
    </location>
</feature>
<evidence type="ECO:0000256" key="6">
    <source>
        <dbReference type="SAM" id="Phobius"/>
    </source>
</evidence>
<accession>A0ABS7SYB9</accession>
<organism evidence="8 9">
    <name type="scientific">Anaerococcus murdochii</name>
    <dbReference type="NCBI Taxonomy" id="411577"/>
    <lineage>
        <taxon>Bacteria</taxon>
        <taxon>Bacillati</taxon>
        <taxon>Bacillota</taxon>
        <taxon>Tissierellia</taxon>
        <taxon>Tissierellales</taxon>
        <taxon>Peptoniphilaceae</taxon>
        <taxon>Anaerococcus</taxon>
    </lineage>
</organism>
<evidence type="ECO:0000259" key="7">
    <source>
        <dbReference type="Pfam" id="PF06271"/>
    </source>
</evidence>
<dbReference type="Pfam" id="PF06271">
    <property type="entry name" value="RDD"/>
    <property type="match status" value="1"/>
</dbReference>
<name>A0ABS7SYB9_9FIRM</name>
<feature type="transmembrane region" description="Helical" evidence="6">
    <location>
        <begin position="152"/>
        <end position="172"/>
    </location>
</feature>
<dbReference type="PANTHER" id="PTHR36115">
    <property type="entry name" value="PROLINE-RICH ANTIGEN HOMOLOG-RELATED"/>
    <property type="match status" value="1"/>
</dbReference>
<protein>
    <submittedName>
        <fullName evidence="8">RDD family protein</fullName>
    </submittedName>
</protein>
<feature type="domain" description="RDD" evidence="7">
    <location>
        <begin position="19"/>
        <end position="187"/>
    </location>
</feature>
<evidence type="ECO:0000313" key="8">
    <source>
        <dbReference type="EMBL" id="MBZ2386536.1"/>
    </source>
</evidence>
<keyword evidence="3 6" id="KW-0812">Transmembrane</keyword>
<proteinExistence type="predicted"/>
<feature type="transmembrane region" description="Helical" evidence="6">
    <location>
        <begin position="65"/>
        <end position="85"/>
    </location>
</feature>
<keyword evidence="5 6" id="KW-0472">Membrane</keyword>
<evidence type="ECO:0000256" key="4">
    <source>
        <dbReference type="ARBA" id="ARBA00022989"/>
    </source>
</evidence>
<gene>
    <name evidence="8" type="ORF">K8P03_04400</name>
</gene>
<dbReference type="EMBL" id="JAIPME010000002">
    <property type="protein sequence ID" value="MBZ2386536.1"/>
    <property type="molecule type" value="Genomic_DNA"/>
</dbReference>
<feature type="transmembrane region" description="Helical" evidence="6">
    <location>
        <begin position="22"/>
        <end position="45"/>
    </location>
</feature>
<evidence type="ECO:0000256" key="1">
    <source>
        <dbReference type="ARBA" id="ARBA00004651"/>
    </source>
</evidence>
<reference evidence="8 9" key="1">
    <citation type="submission" date="2021-08" db="EMBL/GenBank/DDBJ databases">
        <title>FDA dAtabase for Regulatory Grade micrObial Sequences (FDA-ARGOS): Supporting development and validation of Infectious Disease Dx tests.</title>
        <authorList>
            <person name="Sproer C."/>
            <person name="Gronow S."/>
            <person name="Severitt S."/>
            <person name="Schroder I."/>
            <person name="Tallon L."/>
            <person name="Sadzewicz L."/>
            <person name="Zhao X."/>
            <person name="Boylan J."/>
            <person name="Ott S."/>
            <person name="Bowen H."/>
            <person name="Vavikolanu K."/>
            <person name="Hazen T."/>
            <person name="Aluvathingal J."/>
            <person name="Nadendla S."/>
            <person name="Lowell S."/>
            <person name="Myers T."/>
            <person name="Yan Y."/>
            <person name="Sichtig H."/>
        </authorList>
    </citation>
    <scope>NUCLEOTIDE SEQUENCE [LARGE SCALE GENOMIC DNA]</scope>
    <source>
        <strain evidence="8 9">FDAARGOS_1460</strain>
    </source>
</reference>
<evidence type="ECO:0000256" key="2">
    <source>
        <dbReference type="ARBA" id="ARBA00022475"/>
    </source>
</evidence>
<keyword evidence="4 6" id="KW-1133">Transmembrane helix</keyword>
<dbReference type="InterPro" id="IPR010432">
    <property type="entry name" value="RDD"/>
</dbReference>
<keyword evidence="9" id="KW-1185">Reference proteome</keyword>